<dbReference type="InterPro" id="IPR011604">
    <property type="entry name" value="PDDEXK-like_dom_sf"/>
</dbReference>
<dbReference type="PANTHER" id="PTHR11070">
    <property type="entry name" value="UVRD / RECB / PCRA DNA HELICASE FAMILY MEMBER"/>
    <property type="match status" value="1"/>
</dbReference>
<dbReference type="EMBL" id="PPCV01000001">
    <property type="protein sequence ID" value="RXW33261.1"/>
    <property type="molecule type" value="Genomic_DNA"/>
</dbReference>
<evidence type="ECO:0000256" key="3">
    <source>
        <dbReference type="ARBA" id="ARBA00022741"/>
    </source>
</evidence>
<protein>
    <recommendedName>
        <fullName evidence="13">DNA 3'-5' helicase</fullName>
        <ecNumber evidence="13">5.6.2.4</ecNumber>
    </recommendedName>
</protein>
<evidence type="ECO:0000256" key="9">
    <source>
        <dbReference type="ARBA" id="ARBA00023125"/>
    </source>
</evidence>
<dbReference type="GO" id="GO:0004527">
    <property type="term" value="F:exonuclease activity"/>
    <property type="evidence" value="ECO:0007669"/>
    <property type="project" value="UniProtKB-KW"/>
</dbReference>
<comment type="similarity">
    <text evidence="1">Belongs to the helicase family. UvrD subfamily.</text>
</comment>
<dbReference type="GO" id="GO:0005524">
    <property type="term" value="F:ATP binding"/>
    <property type="evidence" value="ECO:0007669"/>
    <property type="project" value="UniProtKB-UniRule"/>
</dbReference>
<dbReference type="Pfam" id="PF12705">
    <property type="entry name" value="PDDEXK_1"/>
    <property type="match status" value="1"/>
</dbReference>
<dbReference type="Gene3D" id="1.10.10.160">
    <property type="match status" value="1"/>
</dbReference>
<keyword evidence="8 15" id="KW-0067">ATP-binding</keyword>
<evidence type="ECO:0000313" key="18">
    <source>
        <dbReference type="EMBL" id="RXW33261.1"/>
    </source>
</evidence>
<evidence type="ECO:0000256" key="6">
    <source>
        <dbReference type="ARBA" id="ARBA00022806"/>
    </source>
</evidence>
<evidence type="ECO:0000256" key="13">
    <source>
        <dbReference type="ARBA" id="ARBA00034808"/>
    </source>
</evidence>
<dbReference type="PROSITE" id="PS51198">
    <property type="entry name" value="UVRD_HELICASE_ATP_BIND"/>
    <property type="match status" value="1"/>
</dbReference>
<keyword evidence="6 15" id="KW-0347">Helicase</keyword>
<dbReference type="OrthoDB" id="9806690at2"/>
<dbReference type="InterPro" id="IPR014016">
    <property type="entry name" value="UvrD-like_ATP-bd"/>
</dbReference>
<evidence type="ECO:0000256" key="11">
    <source>
        <dbReference type="ARBA" id="ARBA00023235"/>
    </source>
</evidence>
<dbReference type="Gene3D" id="1.10.486.10">
    <property type="entry name" value="PCRA, domain 4"/>
    <property type="match status" value="1"/>
</dbReference>
<keyword evidence="19" id="KW-1185">Reference proteome</keyword>
<reference evidence="18 19" key="1">
    <citation type="submission" date="2018-01" db="EMBL/GenBank/DDBJ databases">
        <title>Lactibacter flavus gen. nov., sp. nov., a novel bacterium of the family Propionibacteriaceae isolated from raw milk and dairy products.</title>
        <authorList>
            <person name="Wenning M."/>
            <person name="Breitenwieser F."/>
            <person name="Huptas C."/>
            <person name="von Neubeck M."/>
            <person name="Busse H.-J."/>
            <person name="Scherer S."/>
        </authorList>
    </citation>
    <scope>NUCLEOTIDE SEQUENCE [LARGE SCALE GENOMIC DNA]</scope>
    <source>
        <strain evidence="18 19">VG341</strain>
    </source>
</reference>
<dbReference type="Proteomes" id="UP000290624">
    <property type="component" value="Unassembled WGS sequence"/>
</dbReference>
<feature type="binding site" evidence="15">
    <location>
        <begin position="37"/>
        <end position="44"/>
    </location>
    <ligand>
        <name>ATP</name>
        <dbReference type="ChEBI" id="CHEBI:30616"/>
    </ligand>
</feature>
<dbReference type="PROSITE" id="PS51217">
    <property type="entry name" value="UVRD_HELICASE_CTER"/>
    <property type="match status" value="1"/>
</dbReference>
<evidence type="ECO:0000259" key="16">
    <source>
        <dbReference type="PROSITE" id="PS51198"/>
    </source>
</evidence>
<evidence type="ECO:0000256" key="8">
    <source>
        <dbReference type="ARBA" id="ARBA00022840"/>
    </source>
</evidence>
<dbReference type="EC" id="5.6.2.4" evidence="13"/>
<evidence type="ECO:0000313" key="19">
    <source>
        <dbReference type="Proteomes" id="UP000290624"/>
    </source>
</evidence>
<dbReference type="Pfam" id="PF00580">
    <property type="entry name" value="UvrD-helicase"/>
    <property type="match status" value="1"/>
</dbReference>
<name>A0A4Q2EID7_9ACTN</name>
<comment type="catalytic activity">
    <reaction evidence="12">
        <text>Couples ATP hydrolysis with the unwinding of duplex DNA by translocating in the 3'-5' direction.</text>
        <dbReference type="EC" id="5.6.2.4"/>
    </reaction>
</comment>
<keyword evidence="2" id="KW-0540">Nuclease</keyword>
<evidence type="ECO:0000256" key="10">
    <source>
        <dbReference type="ARBA" id="ARBA00023204"/>
    </source>
</evidence>
<dbReference type="RefSeq" id="WP_129457227.1">
    <property type="nucleotide sequence ID" value="NZ_PPCV01000001.1"/>
</dbReference>
<dbReference type="CDD" id="cd17932">
    <property type="entry name" value="DEXQc_UvrD"/>
    <property type="match status" value="1"/>
</dbReference>
<dbReference type="AlphaFoldDB" id="A0A4Q2EID7"/>
<keyword evidence="4" id="KW-0227">DNA damage</keyword>
<dbReference type="InterPro" id="IPR013986">
    <property type="entry name" value="DExx_box_DNA_helicase_dom_sf"/>
</dbReference>
<dbReference type="InterPro" id="IPR038726">
    <property type="entry name" value="PDDEXK_AddAB-type"/>
</dbReference>
<keyword evidence="9" id="KW-0238">DNA-binding</keyword>
<dbReference type="PANTHER" id="PTHR11070:SF55">
    <property type="entry name" value="DNA 3'-5' HELICASE"/>
    <property type="match status" value="1"/>
</dbReference>
<evidence type="ECO:0000256" key="15">
    <source>
        <dbReference type="PROSITE-ProRule" id="PRU00560"/>
    </source>
</evidence>
<evidence type="ECO:0000259" key="17">
    <source>
        <dbReference type="PROSITE" id="PS51217"/>
    </source>
</evidence>
<keyword evidence="7" id="KW-0269">Exonuclease</keyword>
<evidence type="ECO:0000256" key="12">
    <source>
        <dbReference type="ARBA" id="ARBA00034617"/>
    </source>
</evidence>
<keyword evidence="5 15" id="KW-0378">Hydrolase</keyword>
<organism evidence="18 19">
    <name type="scientific">Propioniciclava flava</name>
    <dbReference type="NCBI Taxonomy" id="2072026"/>
    <lineage>
        <taxon>Bacteria</taxon>
        <taxon>Bacillati</taxon>
        <taxon>Actinomycetota</taxon>
        <taxon>Actinomycetes</taxon>
        <taxon>Propionibacteriales</taxon>
        <taxon>Propionibacteriaceae</taxon>
        <taxon>Propioniciclava</taxon>
    </lineage>
</organism>
<dbReference type="InterPro" id="IPR014017">
    <property type="entry name" value="DNA_helicase_UvrD-like_C"/>
</dbReference>
<proteinExistence type="inferred from homology"/>
<dbReference type="Pfam" id="PF13361">
    <property type="entry name" value="UvrD_C"/>
    <property type="match status" value="2"/>
</dbReference>
<accession>A0A4Q2EID7</accession>
<dbReference type="InterPro" id="IPR000212">
    <property type="entry name" value="DNA_helicase_UvrD/REP"/>
</dbReference>
<dbReference type="SUPFAM" id="SSF52540">
    <property type="entry name" value="P-loop containing nucleoside triphosphate hydrolases"/>
    <property type="match status" value="1"/>
</dbReference>
<dbReference type="GO" id="GO:0003677">
    <property type="term" value="F:DNA binding"/>
    <property type="evidence" value="ECO:0007669"/>
    <property type="project" value="UniProtKB-KW"/>
</dbReference>
<feature type="domain" description="UvrD-like helicase ATP-binding" evidence="16">
    <location>
        <begin position="16"/>
        <end position="351"/>
    </location>
</feature>
<keyword evidence="10" id="KW-0234">DNA repair</keyword>
<evidence type="ECO:0000256" key="1">
    <source>
        <dbReference type="ARBA" id="ARBA00009922"/>
    </source>
</evidence>
<evidence type="ECO:0000256" key="7">
    <source>
        <dbReference type="ARBA" id="ARBA00022839"/>
    </source>
</evidence>
<dbReference type="GO" id="GO:0033202">
    <property type="term" value="C:DNA helicase complex"/>
    <property type="evidence" value="ECO:0007669"/>
    <property type="project" value="TreeGrafter"/>
</dbReference>
<dbReference type="GO" id="GO:0043138">
    <property type="term" value="F:3'-5' DNA helicase activity"/>
    <property type="evidence" value="ECO:0007669"/>
    <property type="project" value="UniProtKB-EC"/>
</dbReference>
<keyword evidence="3 15" id="KW-0547">Nucleotide-binding</keyword>
<evidence type="ECO:0000256" key="14">
    <source>
        <dbReference type="ARBA" id="ARBA00048988"/>
    </source>
</evidence>
<dbReference type="InterPro" id="IPR027417">
    <property type="entry name" value="P-loop_NTPase"/>
</dbReference>
<dbReference type="Gene3D" id="3.90.320.10">
    <property type="match status" value="1"/>
</dbReference>
<dbReference type="SUPFAM" id="SSF52980">
    <property type="entry name" value="Restriction endonuclease-like"/>
    <property type="match status" value="1"/>
</dbReference>
<dbReference type="Gene3D" id="3.40.50.300">
    <property type="entry name" value="P-loop containing nucleotide triphosphate hydrolases"/>
    <property type="match status" value="3"/>
</dbReference>
<evidence type="ECO:0000256" key="2">
    <source>
        <dbReference type="ARBA" id="ARBA00022722"/>
    </source>
</evidence>
<dbReference type="GO" id="GO:0000725">
    <property type="term" value="P:recombinational repair"/>
    <property type="evidence" value="ECO:0007669"/>
    <property type="project" value="TreeGrafter"/>
</dbReference>
<evidence type="ECO:0000256" key="4">
    <source>
        <dbReference type="ARBA" id="ARBA00022763"/>
    </source>
</evidence>
<dbReference type="GO" id="GO:0005829">
    <property type="term" value="C:cytosol"/>
    <property type="evidence" value="ECO:0007669"/>
    <property type="project" value="TreeGrafter"/>
</dbReference>
<comment type="catalytic activity">
    <reaction evidence="14">
        <text>ATP + H2O = ADP + phosphate + H(+)</text>
        <dbReference type="Rhea" id="RHEA:13065"/>
        <dbReference type="ChEBI" id="CHEBI:15377"/>
        <dbReference type="ChEBI" id="CHEBI:15378"/>
        <dbReference type="ChEBI" id="CHEBI:30616"/>
        <dbReference type="ChEBI" id="CHEBI:43474"/>
        <dbReference type="ChEBI" id="CHEBI:456216"/>
        <dbReference type="EC" id="5.6.2.4"/>
    </reaction>
</comment>
<keyword evidence="11" id="KW-0413">Isomerase</keyword>
<sequence>MVRFTSPSDLVEALGIPFSAQQIAAITAPLEPGVIIAGAGSGKTTVMAARVVWLVGTGQVRPEQVLGLTFTRKAAAELSGRVRAALTSAGVVDASGYDDAGEQVIMTYDAFAARLVADHGLRIGVEGDARMLTGASRFRIASTVVARAPGPWTELARLRPDSVTDKVLSLDAELSSHLVAPQRLLDHGLEVITGVESSPRTRTKALYASMKKAAAVAAERAELSGLVEDYQRLKRERGAVEFADQMGVAADLARRVPEVSRALRDQFRVVLLDEYQDTSSAQAALLSALFSGSDEEQGRGFPVTAVGDPCQAIYGWRGAAAANIITFATHFPRGDGSPAVDYALTVNRRSGQRILDAANALSAPLRNDEELQWDGINTDLVAPPHTPPGDIRVATFGTWPDEMAWIADDIAATHDAGRAPRWSDIAVLARRNQHIRPLYGELLARGIPVEIVGLDGLLAVPEVADVVAVLRVLGDATANPDVVRILTGPRWAIGPTDLATLGRRARELAGETPPEPGRTPQQEIAAIIDQTQAAQAPSLAEALSDLGEGPYTAAGRERLTRCGRELSALRAHVGAPVTDLVRRVITVLGVEVELAMRGPHGTRQLDAFVAQVAGYADVDGDGSLPGLLGWLNAEQEHGVGLEQAVPTASDSVKLLTIHRAKGLEWEVVYLPALADKVFPSERVQGNWLARSDVLPADLRGDADNVAQLADFSNEDVKDYTEALKREARRADDRLAYVAVTRARQHLVATSHAWSDLLKPRELSPYLLTLEKFSDEATHEPVPPSNPLLGHGGGLPWPTPSDEAQRARRQEVAEAVMAAQSAPANPEEPALFLDEAAVVSRWDAAADQLIAEARLRRGRGGGPIAPPYWSATSLIAARVAPEEFRADLLRPMPTPPQRSARIGETFHAWLERRSNEAPALVPQPEGAAPDPALQRLIAAFEAGPYADRHPIATEVGFSLFLGGDVVRGRIDAVFATDDGFQVVDWKTGRAQEPDPLQLALYRLAWSEITGTDLGAVDAVFYDVLGARSVRPPSLPTRSELERLIGEVSQQH</sequence>
<dbReference type="InterPro" id="IPR011335">
    <property type="entry name" value="Restrct_endonuc-II-like"/>
</dbReference>
<evidence type="ECO:0000256" key="5">
    <source>
        <dbReference type="ARBA" id="ARBA00022801"/>
    </source>
</evidence>
<comment type="caution">
    <text evidence="18">The sequence shown here is derived from an EMBL/GenBank/DDBJ whole genome shotgun (WGS) entry which is preliminary data.</text>
</comment>
<feature type="domain" description="UvrD-like helicase C-terminal" evidence="17">
    <location>
        <begin position="352"/>
        <end position="662"/>
    </location>
</feature>
<gene>
    <name evidence="18" type="ORF">C1706_00370</name>
</gene>